<feature type="active site" description="Proton donor/acceptor" evidence="12 14">
    <location>
        <position position="135"/>
    </location>
</feature>
<evidence type="ECO:0000256" key="13">
    <source>
        <dbReference type="PIRNR" id="PIRNR001365"/>
    </source>
</evidence>
<gene>
    <name evidence="12" type="primary">dapA</name>
    <name evidence="16" type="ORF">IRI77_34210</name>
</gene>
<dbReference type="UniPathway" id="UPA00034">
    <property type="reaction ID" value="UER00017"/>
</dbReference>
<dbReference type="GO" id="GO:0009089">
    <property type="term" value="P:lysine biosynthetic process via diaminopimelate"/>
    <property type="evidence" value="ECO:0007669"/>
    <property type="project" value="UniProtKB-UniRule"/>
</dbReference>
<comment type="caution">
    <text evidence="12">Was originally thought to be a dihydrodipicolinate synthase (DHDPS), catalyzing the condensation of (S)-aspartate-beta-semialdehyde [(S)-ASA] and pyruvate to dihydrodipicolinate (DHDP). However, it was shown in E.coli that the product of the enzymatic reaction is not dihydrodipicolinate but in fact (4S)-4-hydroxy-2,3,4,5-tetrahydro-(2S)-dipicolinic acid (HTPA), and that the consecutive dehydration reaction leading to DHDP is not spontaneous but catalyzed by DapB.</text>
</comment>
<dbReference type="HAMAP" id="MF_00418">
    <property type="entry name" value="DapA"/>
    <property type="match status" value="1"/>
</dbReference>
<dbReference type="AlphaFoldDB" id="A0A7S7SJY7"/>
<dbReference type="PRINTS" id="PR00146">
    <property type="entry name" value="DHPICSNTHASE"/>
</dbReference>
<evidence type="ECO:0000256" key="10">
    <source>
        <dbReference type="ARBA" id="ARBA00023270"/>
    </source>
</evidence>
<comment type="function">
    <text evidence="1 12">Catalyzes the condensation of (S)-aspartate-beta-semialdehyde [(S)-ASA] and pyruvate to 4-hydroxy-tetrahydrodipicolinate (HTPA).</text>
</comment>
<sequence length="295" mass="31088">MSQFQGCGTALVTPFHSDQSLDEASLRKLVRRQIEAGIHFLVPCGTTGESPTLTHAEHLRVVEITLEEAQGKVPVLAGAGGYNTAEVIALAKELEALGADGLLSVTPYYNKPTQEGLYQHYKAIAASVKLPIVVYSVAGRTGVNVEPSTLRRLAEIENIVGVKEASGNVAQMANICATLPESFDVLSGDDAITIALAGLGGKGIISVASNEIPAVMAGIAQHCLNGDFPAARALQRQWLALMEVNFVESNPIPVKAAMARMGLLEPVWRLPLVPPSDAAMSKIEAVLSSTGLITN</sequence>
<accession>A0A7S7SJY7</accession>
<dbReference type="PANTHER" id="PTHR12128">
    <property type="entry name" value="DIHYDRODIPICOLINATE SYNTHASE"/>
    <property type="match status" value="1"/>
</dbReference>
<evidence type="ECO:0000256" key="8">
    <source>
        <dbReference type="ARBA" id="ARBA00023154"/>
    </source>
</evidence>
<dbReference type="SMART" id="SM01130">
    <property type="entry name" value="DHDPS"/>
    <property type="match status" value="1"/>
</dbReference>
<dbReference type="EC" id="4.3.3.7" evidence="4 12"/>
<keyword evidence="9 12" id="KW-0456">Lyase</keyword>
<keyword evidence="5 12" id="KW-0963">Cytoplasm</keyword>
<feature type="binding site" evidence="12 15">
    <location>
        <position position="47"/>
    </location>
    <ligand>
        <name>pyruvate</name>
        <dbReference type="ChEBI" id="CHEBI:15361"/>
    </ligand>
</feature>
<keyword evidence="17" id="KW-1185">Reference proteome</keyword>
<keyword evidence="7 12" id="KW-0220">Diaminopimelate biosynthesis</keyword>
<dbReference type="GO" id="GO:0019877">
    <property type="term" value="P:diaminopimelate biosynthetic process"/>
    <property type="evidence" value="ECO:0007669"/>
    <property type="project" value="UniProtKB-UniRule"/>
</dbReference>
<protein>
    <recommendedName>
        <fullName evidence="4 12">4-hydroxy-tetrahydrodipicolinate synthase</fullName>
        <shortName evidence="12">HTPA synthase</shortName>
        <ecNumber evidence="4 12">4.3.3.7</ecNumber>
    </recommendedName>
</protein>
<dbReference type="EMBL" id="CP063849">
    <property type="protein sequence ID" value="QOY87744.1"/>
    <property type="molecule type" value="Genomic_DNA"/>
</dbReference>
<evidence type="ECO:0000256" key="15">
    <source>
        <dbReference type="PIRSR" id="PIRSR001365-2"/>
    </source>
</evidence>
<feature type="site" description="Part of a proton relay during catalysis" evidence="12">
    <location>
        <position position="46"/>
    </location>
</feature>
<comment type="subcellular location">
    <subcellularLocation>
        <location evidence="12">Cytoplasm</location>
    </subcellularLocation>
</comment>
<evidence type="ECO:0000256" key="14">
    <source>
        <dbReference type="PIRSR" id="PIRSR001365-1"/>
    </source>
</evidence>
<evidence type="ECO:0000256" key="6">
    <source>
        <dbReference type="ARBA" id="ARBA00022605"/>
    </source>
</evidence>
<dbReference type="Proteomes" id="UP000593892">
    <property type="component" value="Chromosome"/>
</dbReference>
<evidence type="ECO:0000256" key="9">
    <source>
        <dbReference type="ARBA" id="ARBA00023239"/>
    </source>
</evidence>
<dbReference type="PIRSF" id="PIRSF001365">
    <property type="entry name" value="DHDPS"/>
    <property type="match status" value="1"/>
</dbReference>
<dbReference type="InterPro" id="IPR005263">
    <property type="entry name" value="DapA"/>
</dbReference>
<comment type="catalytic activity">
    <reaction evidence="11 12">
        <text>L-aspartate 4-semialdehyde + pyruvate = (2S,4S)-4-hydroxy-2,3,4,5-tetrahydrodipicolinate + H2O + H(+)</text>
        <dbReference type="Rhea" id="RHEA:34171"/>
        <dbReference type="ChEBI" id="CHEBI:15361"/>
        <dbReference type="ChEBI" id="CHEBI:15377"/>
        <dbReference type="ChEBI" id="CHEBI:15378"/>
        <dbReference type="ChEBI" id="CHEBI:67139"/>
        <dbReference type="ChEBI" id="CHEBI:537519"/>
        <dbReference type="EC" id="4.3.3.7"/>
    </reaction>
</comment>
<dbReference type="GO" id="GO:0005829">
    <property type="term" value="C:cytosol"/>
    <property type="evidence" value="ECO:0007669"/>
    <property type="project" value="TreeGrafter"/>
</dbReference>
<dbReference type="InterPro" id="IPR013785">
    <property type="entry name" value="Aldolase_TIM"/>
</dbReference>
<dbReference type="RefSeq" id="WP_194449411.1">
    <property type="nucleotide sequence ID" value="NZ_CP063849.1"/>
</dbReference>
<dbReference type="GO" id="GO:0008840">
    <property type="term" value="F:4-hydroxy-tetrahydrodipicolinate synthase activity"/>
    <property type="evidence" value="ECO:0007669"/>
    <property type="project" value="UniProtKB-UniRule"/>
</dbReference>
<evidence type="ECO:0000256" key="4">
    <source>
        <dbReference type="ARBA" id="ARBA00012086"/>
    </source>
</evidence>
<feature type="active site" description="Schiff-base intermediate with substrate" evidence="12 14">
    <location>
        <position position="163"/>
    </location>
</feature>
<evidence type="ECO:0000256" key="12">
    <source>
        <dbReference type="HAMAP-Rule" id="MF_00418"/>
    </source>
</evidence>
<keyword evidence="8 12" id="KW-0457">Lysine biosynthesis</keyword>
<comment type="similarity">
    <text evidence="3 12 13">Belongs to the DapA family.</text>
</comment>
<evidence type="ECO:0000313" key="17">
    <source>
        <dbReference type="Proteomes" id="UP000593892"/>
    </source>
</evidence>
<dbReference type="PANTHER" id="PTHR12128:SF66">
    <property type="entry name" value="4-HYDROXY-2-OXOGLUTARATE ALDOLASE, MITOCHONDRIAL"/>
    <property type="match status" value="1"/>
</dbReference>
<dbReference type="SUPFAM" id="SSF51569">
    <property type="entry name" value="Aldolase"/>
    <property type="match status" value="1"/>
</dbReference>
<dbReference type="NCBIfam" id="TIGR00674">
    <property type="entry name" value="dapA"/>
    <property type="match status" value="1"/>
</dbReference>
<comment type="subunit">
    <text evidence="12">Homotetramer; dimer of dimers.</text>
</comment>
<feature type="binding site" evidence="12 15">
    <location>
        <position position="205"/>
    </location>
    <ligand>
        <name>pyruvate</name>
        <dbReference type="ChEBI" id="CHEBI:15361"/>
    </ligand>
</feature>
<keyword evidence="10 12" id="KW-0704">Schiff base</keyword>
<feature type="site" description="Part of a proton relay during catalysis" evidence="12">
    <location>
        <position position="109"/>
    </location>
</feature>
<proteinExistence type="inferred from homology"/>
<keyword evidence="6 12" id="KW-0028">Amino-acid biosynthesis</keyword>
<evidence type="ECO:0000256" key="1">
    <source>
        <dbReference type="ARBA" id="ARBA00003294"/>
    </source>
</evidence>
<dbReference type="KEGG" id="pfer:IRI77_34210"/>
<evidence type="ECO:0000313" key="16">
    <source>
        <dbReference type="EMBL" id="QOY87744.1"/>
    </source>
</evidence>
<reference evidence="16 17" key="1">
    <citation type="submission" date="2020-10" db="EMBL/GenBank/DDBJ databases">
        <title>Complete genome sequence of Paludibaculum fermentans P105T, a facultatively anaerobic acidobacterium capable of dissimilatory Fe(III) reduction.</title>
        <authorList>
            <person name="Dedysh S.N."/>
            <person name="Beletsky A.V."/>
            <person name="Kulichevskaya I.S."/>
            <person name="Mardanov A.V."/>
            <person name="Ravin N.V."/>
        </authorList>
    </citation>
    <scope>NUCLEOTIDE SEQUENCE [LARGE SCALE GENOMIC DNA]</scope>
    <source>
        <strain evidence="16 17">P105</strain>
    </source>
</reference>
<evidence type="ECO:0000256" key="11">
    <source>
        <dbReference type="ARBA" id="ARBA00047836"/>
    </source>
</evidence>
<dbReference type="InterPro" id="IPR002220">
    <property type="entry name" value="DapA-like"/>
</dbReference>
<evidence type="ECO:0000256" key="5">
    <source>
        <dbReference type="ARBA" id="ARBA00022490"/>
    </source>
</evidence>
<dbReference type="Pfam" id="PF00701">
    <property type="entry name" value="DHDPS"/>
    <property type="match status" value="1"/>
</dbReference>
<evidence type="ECO:0000256" key="3">
    <source>
        <dbReference type="ARBA" id="ARBA00007592"/>
    </source>
</evidence>
<evidence type="ECO:0000256" key="2">
    <source>
        <dbReference type="ARBA" id="ARBA00005120"/>
    </source>
</evidence>
<organism evidence="16 17">
    <name type="scientific">Paludibaculum fermentans</name>
    <dbReference type="NCBI Taxonomy" id="1473598"/>
    <lineage>
        <taxon>Bacteria</taxon>
        <taxon>Pseudomonadati</taxon>
        <taxon>Acidobacteriota</taxon>
        <taxon>Terriglobia</taxon>
        <taxon>Bryobacterales</taxon>
        <taxon>Bryobacteraceae</taxon>
        <taxon>Paludibaculum</taxon>
    </lineage>
</organism>
<dbReference type="CDD" id="cd00950">
    <property type="entry name" value="DHDPS"/>
    <property type="match status" value="1"/>
</dbReference>
<name>A0A7S7SJY7_PALFE</name>
<dbReference type="Gene3D" id="3.20.20.70">
    <property type="entry name" value="Aldolase class I"/>
    <property type="match status" value="1"/>
</dbReference>
<evidence type="ECO:0000256" key="7">
    <source>
        <dbReference type="ARBA" id="ARBA00022915"/>
    </source>
</evidence>
<comment type="pathway">
    <text evidence="2 12">Amino-acid biosynthesis; L-lysine biosynthesis via DAP pathway; (S)-tetrahydrodipicolinate from L-aspartate: step 3/4.</text>
</comment>